<evidence type="ECO:0000259" key="1">
    <source>
        <dbReference type="Pfam" id="PF12697"/>
    </source>
</evidence>
<keyword evidence="2" id="KW-0378">Hydrolase</keyword>
<dbReference type="InterPro" id="IPR029058">
    <property type="entry name" value="AB_hydrolase_fold"/>
</dbReference>
<dbReference type="PANTHER" id="PTHR43798:SF29">
    <property type="entry name" value="AB HYDROLASE-1 DOMAIN-CONTAINING PROTEIN"/>
    <property type="match status" value="1"/>
</dbReference>
<dbReference type="SUPFAM" id="SSF53474">
    <property type="entry name" value="alpha/beta-Hydrolases"/>
    <property type="match status" value="1"/>
</dbReference>
<dbReference type="RefSeq" id="WP_085849384.1">
    <property type="nucleotide sequence ID" value="NZ_FNZV01000005.1"/>
</dbReference>
<dbReference type="GO" id="GO:0090499">
    <property type="term" value="F:pimelyl-[acyl-carrier protein] methyl ester esterase activity"/>
    <property type="evidence" value="ECO:0007669"/>
    <property type="project" value="UniProtKB-EC"/>
</dbReference>
<accession>A0A1Y5SRR1</accession>
<dbReference type="EC" id="3.1.1.85" evidence="2"/>
<reference evidence="2 3" key="1">
    <citation type="submission" date="2017-03" db="EMBL/GenBank/DDBJ databases">
        <authorList>
            <person name="Afonso C.L."/>
            <person name="Miller P.J."/>
            <person name="Scott M.A."/>
            <person name="Spackman E."/>
            <person name="Goraichik I."/>
            <person name="Dimitrov K.M."/>
            <person name="Suarez D.L."/>
            <person name="Swayne D.E."/>
        </authorList>
    </citation>
    <scope>NUCLEOTIDE SEQUENCE [LARGE SCALE GENOMIC DNA]</scope>
    <source>
        <strain evidence="2 3">CECT 7971</strain>
    </source>
</reference>
<dbReference type="Gene3D" id="3.40.50.1820">
    <property type="entry name" value="alpha/beta hydrolase"/>
    <property type="match status" value="1"/>
</dbReference>
<protein>
    <submittedName>
        <fullName evidence="2">Pimeloyl-[acyl-carrier protein] methyl ester esterase</fullName>
        <ecNumber evidence="2">3.1.1.85</ecNumber>
    </submittedName>
</protein>
<dbReference type="InterPro" id="IPR050266">
    <property type="entry name" value="AB_hydrolase_sf"/>
</dbReference>
<name>A0A1Y5SRR1_9RHOB</name>
<keyword evidence="3" id="KW-1185">Reference proteome</keyword>
<dbReference type="InterPro" id="IPR000073">
    <property type="entry name" value="AB_hydrolase_1"/>
</dbReference>
<evidence type="ECO:0000313" key="2">
    <source>
        <dbReference type="EMBL" id="SLN46238.1"/>
    </source>
</evidence>
<proteinExistence type="predicted"/>
<dbReference type="AlphaFoldDB" id="A0A1Y5SRR1"/>
<organism evidence="2 3">
    <name type="scientific">Pacificibacter marinus</name>
    <dbReference type="NCBI Taxonomy" id="658057"/>
    <lineage>
        <taxon>Bacteria</taxon>
        <taxon>Pseudomonadati</taxon>
        <taxon>Pseudomonadota</taxon>
        <taxon>Alphaproteobacteria</taxon>
        <taxon>Rhodobacterales</taxon>
        <taxon>Roseobacteraceae</taxon>
        <taxon>Pacificibacter</taxon>
    </lineage>
</organism>
<gene>
    <name evidence="2" type="primary">bioH_1</name>
    <name evidence="2" type="ORF">PAM7971_02255</name>
</gene>
<dbReference type="PANTHER" id="PTHR43798">
    <property type="entry name" value="MONOACYLGLYCEROL LIPASE"/>
    <property type="match status" value="1"/>
</dbReference>
<dbReference type="OrthoDB" id="5491135at2"/>
<dbReference type="Proteomes" id="UP000193307">
    <property type="component" value="Unassembled WGS sequence"/>
</dbReference>
<dbReference type="EMBL" id="FWFW01000006">
    <property type="protein sequence ID" value="SLN46238.1"/>
    <property type="molecule type" value="Genomic_DNA"/>
</dbReference>
<dbReference type="STRING" id="658057.SAMN04488032_10570"/>
<feature type="domain" description="AB hydrolase-1" evidence="1">
    <location>
        <begin position="5"/>
        <end position="220"/>
    </location>
</feature>
<evidence type="ECO:0000313" key="3">
    <source>
        <dbReference type="Proteomes" id="UP000193307"/>
    </source>
</evidence>
<sequence length="237" mass="25927">MNEAVVLLPGFMADGRVFVDQIPALSQDRAVHVAPLLGATLEDMAMAVLANAPPRFAIVGHDLGATVATEILRRAPDRVTRLALICASAQGETPIASAAREPRMVRAKAGRFGEVLMEELPSTTLADSPHRNAIRDHWVDMALEAGLETYLRQSRIIQRRPDMQNVLRRARLPCIVIGGAANTLAPPRRQEFIAELMPCAEYVLLKGAGHLPMFETPSALTRALQSWLKTEAPFVLR</sequence>
<dbReference type="Pfam" id="PF12697">
    <property type="entry name" value="Abhydrolase_6"/>
    <property type="match status" value="1"/>
</dbReference>